<evidence type="ECO:0000256" key="1">
    <source>
        <dbReference type="ARBA" id="ARBA00004651"/>
    </source>
</evidence>
<feature type="domain" description="ABC transmembrane type-2" evidence="12">
    <location>
        <begin position="36"/>
        <end position="257"/>
    </location>
</feature>
<reference evidence="14 15" key="1">
    <citation type="submission" date="2017-04" db="EMBL/GenBank/DDBJ databases">
        <title>Burkholderia puraquae sp. nov., a novel Burkholderia cepacia complex species from hospital setting samples.</title>
        <authorList>
            <person name="Martina P."/>
            <person name="Leguizamon M."/>
            <person name="Prieto C."/>
            <person name="Sousa S."/>
            <person name="Montanaro P."/>
            <person name="Draghi W."/>
            <person name="Staembler M."/>
            <person name="Bettiol M."/>
            <person name="Figoli C."/>
            <person name="Palau J."/>
            <person name="Alvarez F."/>
            <person name="Benetti S."/>
            <person name="Anchat E."/>
            <person name="Vescina C."/>
            <person name="Ferreras J."/>
            <person name="Lasch P."/>
            <person name="Lagares A."/>
            <person name="Zorreguieta A."/>
            <person name="Yantorno O."/>
            <person name="Bosch A."/>
        </authorList>
    </citation>
    <scope>NUCLEOTIDE SEQUENCE [LARGE SCALE GENOMIC DNA]</scope>
    <source>
        <strain evidence="14 15">CAMPA 1040</strain>
    </source>
</reference>
<gene>
    <name evidence="13" type="primary">kpsM</name>
    <name evidence="14" type="ORF">B7G54_26755</name>
    <name evidence="13" type="ORF">LMG29660_05572</name>
</gene>
<dbReference type="GO" id="GO:0140359">
    <property type="term" value="F:ABC-type transporter activity"/>
    <property type="evidence" value="ECO:0007669"/>
    <property type="project" value="InterPro"/>
</dbReference>
<evidence type="ECO:0000313" key="13">
    <source>
        <dbReference type="EMBL" id="CAB3766537.1"/>
    </source>
</evidence>
<dbReference type="PROSITE" id="PS51012">
    <property type="entry name" value="ABC_TM2"/>
    <property type="match status" value="1"/>
</dbReference>
<keyword evidence="7" id="KW-0972">Capsule biogenesis/degradation</keyword>
<dbReference type="EMBL" id="CADIKG010000018">
    <property type="protein sequence ID" value="CAB3766537.1"/>
    <property type="molecule type" value="Genomic_DNA"/>
</dbReference>
<keyword evidence="9" id="KW-0625">Polysaccharide transport</keyword>
<feature type="transmembrane region" description="Helical" evidence="11">
    <location>
        <begin position="236"/>
        <end position="254"/>
    </location>
</feature>
<dbReference type="Pfam" id="PF01061">
    <property type="entry name" value="ABC2_membrane"/>
    <property type="match status" value="1"/>
</dbReference>
<evidence type="ECO:0000313" key="16">
    <source>
        <dbReference type="Proteomes" id="UP000494135"/>
    </source>
</evidence>
<evidence type="ECO:0000256" key="8">
    <source>
        <dbReference type="ARBA" id="ARBA00022989"/>
    </source>
</evidence>
<feature type="transmembrane region" description="Helical" evidence="11">
    <location>
        <begin position="65"/>
        <end position="83"/>
    </location>
</feature>
<evidence type="ECO:0000256" key="4">
    <source>
        <dbReference type="ARBA" id="ARBA00022475"/>
    </source>
</evidence>
<keyword evidence="15" id="KW-1185">Reference proteome</keyword>
<evidence type="ECO:0000256" key="5">
    <source>
        <dbReference type="ARBA" id="ARBA00022597"/>
    </source>
</evidence>
<reference evidence="13 16" key="2">
    <citation type="submission" date="2020-04" db="EMBL/GenBank/DDBJ databases">
        <authorList>
            <person name="De Canck E."/>
        </authorList>
    </citation>
    <scope>NUCLEOTIDE SEQUENCE [LARGE SCALE GENOMIC DNA]</scope>
    <source>
        <strain evidence="13 16">LMG 29660</strain>
    </source>
</reference>
<keyword evidence="4 11" id="KW-1003">Cell membrane</keyword>
<protein>
    <recommendedName>
        <fullName evidence="11">Transport permease protein</fullName>
    </recommendedName>
</protein>
<evidence type="ECO:0000256" key="9">
    <source>
        <dbReference type="ARBA" id="ARBA00023047"/>
    </source>
</evidence>
<dbReference type="InterPro" id="IPR047817">
    <property type="entry name" value="ABC2_TM_bact-type"/>
</dbReference>
<dbReference type="GO" id="GO:0015774">
    <property type="term" value="P:polysaccharide transport"/>
    <property type="evidence" value="ECO:0007669"/>
    <property type="project" value="UniProtKB-KW"/>
</dbReference>
<evidence type="ECO:0000259" key="12">
    <source>
        <dbReference type="PROSITE" id="PS51012"/>
    </source>
</evidence>
<feature type="transmembrane region" description="Helical" evidence="11">
    <location>
        <begin position="38"/>
        <end position="59"/>
    </location>
</feature>
<dbReference type="AlphaFoldDB" id="A0A1X1PB55"/>
<evidence type="ECO:0000313" key="15">
    <source>
        <dbReference type="Proteomes" id="UP000193146"/>
    </source>
</evidence>
<dbReference type="EMBL" id="NBYX01000016">
    <property type="protein sequence ID" value="ORT82728.1"/>
    <property type="molecule type" value="Genomic_DNA"/>
</dbReference>
<name>A0A1X1PB55_9BURK</name>
<keyword evidence="10 11" id="KW-0472">Membrane</keyword>
<accession>A0A1X1PB55</accession>
<evidence type="ECO:0000256" key="3">
    <source>
        <dbReference type="ARBA" id="ARBA00022448"/>
    </source>
</evidence>
<sequence length="264" mass="29683">MTQHNTPLFKSLAIQRRVIGALLMREIITRYGRHNLGFLWIFFEPMMFTLGVMSLWSILKVTHGASVSIAAFAVTGYSSVLMWRNCAARCALAIQPNQALLYHRNVRVLDLFLARLLLEIAGATMSFAFLTILFVIIGVMNPPQDIAMVLFGWIHLAIFGAGLGLIIGGLTERSETVERVWHTIAYLLFPLSGAVFMVDWLPEKYQKIVLLLPMVNGTEVLRGGYFGSLVKPHYDVAYMILSDMVLLFAGLSFVRETSRRVEPE</sequence>
<keyword evidence="6 11" id="KW-0812">Transmembrane</keyword>
<keyword evidence="8 11" id="KW-1133">Transmembrane helix</keyword>
<organism evidence="14 15">
    <name type="scientific">Burkholderia puraquae</name>
    <dbReference type="NCBI Taxonomy" id="1904757"/>
    <lineage>
        <taxon>Bacteria</taxon>
        <taxon>Pseudomonadati</taxon>
        <taxon>Pseudomonadota</taxon>
        <taxon>Betaproteobacteria</taxon>
        <taxon>Burkholderiales</taxon>
        <taxon>Burkholderiaceae</taxon>
        <taxon>Burkholderia</taxon>
        <taxon>Burkholderia cepacia complex</taxon>
    </lineage>
</organism>
<proteinExistence type="inferred from homology"/>
<dbReference type="Proteomes" id="UP000193146">
    <property type="component" value="Unassembled WGS sequence"/>
</dbReference>
<evidence type="ECO:0000256" key="7">
    <source>
        <dbReference type="ARBA" id="ARBA00022903"/>
    </source>
</evidence>
<feature type="transmembrane region" description="Helical" evidence="11">
    <location>
        <begin position="146"/>
        <end position="168"/>
    </location>
</feature>
<dbReference type="PANTHER" id="PTHR30413">
    <property type="entry name" value="INNER MEMBRANE TRANSPORT PERMEASE"/>
    <property type="match status" value="1"/>
</dbReference>
<comment type="subcellular location">
    <subcellularLocation>
        <location evidence="11">Cell inner membrane</location>
        <topology evidence="11">Multi-pass membrane protein</topology>
    </subcellularLocation>
    <subcellularLocation>
        <location evidence="1">Cell membrane</location>
        <topology evidence="1">Multi-pass membrane protein</topology>
    </subcellularLocation>
</comment>
<dbReference type="PRINTS" id="PR00164">
    <property type="entry name" value="ABC2TRNSPORT"/>
</dbReference>
<evidence type="ECO:0000313" key="14">
    <source>
        <dbReference type="EMBL" id="ORT82728.1"/>
    </source>
</evidence>
<feature type="transmembrane region" description="Helical" evidence="11">
    <location>
        <begin position="116"/>
        <end position="140"/>
    </location>
</feature>
<dbReference type="InterPro" id="IPR013525">
    <property type="entry name" value="ABC2_TM"/>
</dbReference>
<feature type="transmembrane region" description="Helical" evidence="11">
    <location>
        <begin position="180"/>
        <end position="201"/>
    </location>
</feature>
<dbReference type="GO" id="GO:0043190">
    <property type="term" value="C:ATP-binding cassette (ABC) transporter complex"/>
    <property type="evidence" value="ECO:0007669"/>
    <property type="project" value="InterPro"/>
</dbReference>
<comment type="similarity">
    <text evidence="2 11">Belongs to the ABC-2 integral membrane protein family.</text>
</comment>
<dbReference type="GO" id="GO:0015920">
    <property type="term" value="P:lipopolysaccharide transport"/>
    <property type="evidence" value="ECO:0007669"/>
    <property type="project" value="TreeGrafter"/>
</dbReference>
<dbReference type="Proteomes" id="UP000494135">
    <property type="component" value="Unassembled WGS sequence"/>
</dbReference>
<evidence type="ECO:0000256" key="2">
    <source>
        <dbReference type="ARBA" id="ARBA00007783"/>
    </source>
</evidence>
<dbReference type="PANTHER" id="PTHR30413:SF10">
    <property type="entry name" value="CAPSULE POLYSACCHARIDE EXPORT INNER-MEMBRANE PROTEIN CTRC"/>
    <property type="match status" value="1"/>
</dbReference>
<dbReference type="InterPro" id="IPR000412">
    <property type="entry name" value="ABC_2_transport"/>
</dbReference>
<keyword evidence="3 11" id="KW-0813">Transport</keyword>
<evidence type="ECO:0000256" key="11">
    <source>
        <dbReference type="RuleBase" id="RU361157"/>
    </source>
</evidence>
<evidence type="ECO:0000256" key="6">
    <source>
        <dbReference type="ARBA" id="ARBA00022692"/>
    </source>
</evidence>
<evidence type="ECO:0000256" key="10">
    <source>
        <dbReference type="ARBA" id="ARBA00023136"/>
    </source>
</evidence>
<dbReference type="OrthoDB" id="9814458at2"/>
<keyword evidence="5" id="KW-0762">Sugar transport</keyword>
<dbReference type="RefSeq" id="WP_077055930.1">
    <property type="nucleotide sequence ID" value="NZ_CADIKG010000018.1"/>
</dbReference>